<feature type="domain" description="BTB" evidence="5">
    <location>
        <begin position="763"/>
        <end position="825"/>
    </location>
</feature>
<reference evidence="7" key="1">
    <citation type="submission" date="2025-08" db="UniProtKB">
        <authorList>
            <consortium name="RefSeq"/>
        </authorList>
    </citation>
    <scope>IDENTIFICATION</scope>
</reference>
<keyword evidence="6" id="KW-1185">Reference proteome</keyword>
<feature type="compositionally biased region" description="Basic residues" evidence="4">
    <location>
        <begin position="971"/>
        <end position="981"/>
    </location>
</feature>
<feature type="compositionally biased region" description="Polar residues" evidence="4">
    <location>
        <begin position="1218"/>
        <end position="1234"/>
    </location>
</feature>
<accession>A0ABM1E0B1</accession>
<feature type="region of interest" description="Disordered" evidence="4">
    <location>
        <begin position="1218"/>
        <end position="1245"/>
    </location>
</feature>
<keyword evidence="1" id="KW-0677">Repeat</keyword>
<feature type="compositionally biased region" description="Basic and acidic residues" evidence="4">
    <location>
        <begin position="984"/>
        <end position="997"/>
    </location>
</feature>
<dbReference type="InterPro" id="IPR000210">
    <property type="entry name" value="BTB/POZ_dom"/>
</dbReference>
<dbReference type="PROSITE" id="PS50088">
    <property type="entry name" value="ANK_REPEAT"/>
    <property type="match status" value="1"/>
</dbReference>
<dbReference type="PROSITE" id="PS50012">
    <property type="entry name" value="RCC1_3"/>
    <property type="match status" value="2"/>
</dbReference>
<dbReference type="InterPro" id="IPR011333">
    <property type="entry name" value="SKP1/BTB/POZ_sf"/>
</dbReference>
<feature type="region of interest" description="Disordered" evidence="4">
    <location>
        <begin position="1051"/>
        <end position="1083"/>
    </location>
</feature>
<dbReference type="SUPFAM" id="SSF50985">
    <property type="entry name" value="RCC1/BLIP-II"/>
    <property type="match status" value="1"/>
</dbReference>
<dbReference type="PROSITE" id="PS50297">
    <property type="entry name" value="ANK_REP_REGION"/>
    <property type="match status" value="1"/>
</dbReference>
<feature type="repeat" description="ANK" evidence="2">
    <location>
        <begin position="56"/>
        <end position="78"/>
    </location>
</feature>
<dbReference type="SMART" id="SM00225">
    <property type="entry name" value="BTB"/>
    <property type="match status" value="2"/>
</dbReference>
<gene>
    <name evidence="7" type="primary">LOC106807710</name>
</gene>
<evidence type="ECO:0000256" key="1">
    <source>
        <dbReference type="ARBA" id="ARBA00022737"/>
    </source>
</evidence>
<dbReference type="Pfam" id="PF00415">
    <property type="entry name" value="RCC1"/>
    <property type="match status" value="2"/>
</dbReference>
<dbReference type="SMART" id="SM00248">
    <property type="entry name" value="ANK"/>
    <property type="match status" value="2"/>
</dbReference>
<feature type="domain" description="BTB" evidence="5">
    <location>
        <begin position="573"/>
        <end position="634"/>
    </location>
</feature>
<dbReference type="PANTHER" id="PTHR22872:SF2">
    <property type="entry name" value="INHIBITOR OF BRUTON TYROSINE KINASE"/>
    <property type="match status" value="1"/>
</dbReference>
<protein>
    <submittedName>
        <fullName evidence="7">Inhibitor of Bruton tyrosine kinase-like</fullName>
    </submittedName>
</protein>
<dbReference type="InterPro" id="IPR002110">
    <property type="entry name" value="Ankyrin_rpt"/>
</dbReference>
<dbReference type="Pfam" id="PF00651">
    <property type="entry name" value="BTB"/>
    <property type="match status" value="2"/>
</dbReference>
<dbReference type="InterPro" id="IPR009091">
    <property type="entry name" value="RCC1/BLIP-II"/>
</dbReference>
<dbReference type="CDD" id="cd18500">
    <property type="entry name" value="BACK_IBtk"/>
    <property type="match status" value="1"/>
</dbReference>
<proteinExistence type="predicted"/>
<feature type="repeat" description="RCC1" evidence="3">
    <location>
        <begin position="149"/>
        <end position="202"/>
    </location>
</feature>
<dbReference type="Gene3D" id="3.30.710.10">
    <property type="entry name" value="Potassium Channel Kv1.1, Chain A"/>
    <property type="match status" value="2"/>
</dbReference>
<dbReference type="PANTHER" id="PTHR22872">
    <property type="entry name" value="BTK-BINDING PROTEIN-RELATED"/>
    <property type="match status" value="1"/>
</dbReference>
<evidence type="ECO:0000313" key="7">
    <source>
        <dbReference type="RefSeq" id="XP_014665632.1"/>
    </source>
</evidence>
<dbReference type="Gene3D" id="2.130.10.30">
    <property type="entry name" value="Regulator of chromosome condensation 1/beta-lactamase-inhibitor protein II"/>
    <property type="match status" value="1"/>
</dbReference>
<dbReference type="PROSITE" id="PS00626">
    <property type="entry name" value="RCC1_2"/>
    <property type="match status" value="1"/>
</dbReference>
<dbReference type="GeneID" id="106807710"/>
<feature type="region of interest" description="Disordered" evidence="4">
    <location>
        <begin position="1191"/>
        <end position="1210"/>
    </location>
</feature>
<dbReference type="Proteomes" id="UP000695022">
    <property type="component" value="Unplaced"/>
</dbReference>
<name>A0ABM1E0B1_PRICU</name>
<dbReference type="Pfam" id="PF12796">
    <property type="entry name" value="Ank_2"/>
    <property type="match status" value="1"/>
</dbReference>
<dbReference type="InterPro" id="IPR000408">
    <property type="entry name" value="Reg_chr_condens"/>
</dbReference>
<evidence type="ECO:0000256" key="3">
    <source>
        <dbReference type="PROSITE-ProRule" id="PRU00235"/>
    </source>
</evidence>
<dbReference type="PROSITE" id="PS50097">
    <property type="entry name" value="BTB"/>
    <property type="match status" value="2"/>
</dbReference>
<evidence type="ECO:0000259" key="5">
    <source>
        <dbReference type="PROSITE" id="PS50097"/>
    </source>
</evidence>
<evidence type="ECO:0000256" key="2">
    <source>
        <dbReference type="PROSITE-ProRule" id="PRU00023"/>
    </source>
</evidence>
<dbReference type="SUPFAM" id="SSF54695">
    <property type="entry name" value="POZ domain"/>
    <property type="match status" value="2"/>
</dbReference>
<dbReference type="InterPro" id="IPR051625">
    <property type="entry name" value="Signaling_Regulatory_Domain"/>
</dbReference>
<evidence type="ECO:0000256" key="4">
    <source>
        <dbReference type="SAM" id="MobiDB-lite"/>
    </source>
</evidence>
<dbReference type="SUPFAM" id="SSF48403">
    <property type="entry name" value="Ankyrin repeat"/>
    <property type="match status" value="1"/>
</dbReference>
<evidence type="ECO:0000313" key="6">
    <source>
        <dbReference type="Proteomes" id="UP000695022"/>
    </source>
</evidence>
<feature type="region of interest" description="Disordered" evidence="4">
    <location>
        <begin position="958"/>
        <end position="997"/>
    </location>
</feature>
<feature type="repeat" description="RCC1" evidence="3">
    <location>
        <begin position="203"/>
        <end position="251"/>
    </location>
</feature>
<sequence>MKMSFPLPRECTTKCRSEEHASELITTVTSRAATVDQLKAYCLQRCANFAHVRDELGRTVLHMAAACGQTELVSWLLEDAHCDVQLMDYESRWNALHKALFYGQLSVARTLIMHGASLTACADYDGFNPLDIVVKDRRIPDQFSSSDPGDLYTWGDNANFTLGHSDGKSKHYPEMVVEFKKHSLSIKQVVMCEFHSVVLTHCGRVYTCGHGRGGRLGHDAMTCLMPRQVVGMDNVMYVAAGLNHTVMLTDAGSVWTCGLATAHSLSTTSPRSEEASFSPKMLGAKIMKTLCIVGICAGRFHTVLWTAGSVFTFGVNAGQLGHARTSELIISQPRLVAALDHKDIIPKLVSCCEGATVCVTTKGDVYVLHEYQTRKIASKHVDAVRVTAYGGHLDCGGKIEGLNERGGHELRILLLSSTNKLYSWRASDPIMRRVLFTSYRSALFTEVALHRHGAIMATSDGEVFLATFKKRGPTVKEKEVVSSKEKSREWDTFVYRGMAELLNIEDCEVALLQRVSGVHRATAVSCDPSGRNFAAVQSDPNTSMTEVPCVEASTMWQNLKQLYDETDSFDNIHDVCIKVLQRSFYAHAYILSSRSEFFRKALDCGSEQPGTHHVEVDGIHPDIFAEILTYMYTDTCHPLQPGSKFQLQHLEGVTGNVLSMSDTGQEPHCGDFLDLHGQKVEHLPKKAKKGQRVLADGDGHHIKGKVDSNPIMLLQEAARRLGIFNLAKRLEGVKHISGRVQSTGKMVHCKDFTFSRNQFPELHDVTLQAQDDSTISCHKCVLVARLEYFHSMLTSGWIEASQETPLKLPVASKVLHCIVDYLYTDSATSLMGTEDTEFVCSVLVAADQLLMGRLRSLAEIALSLQVSLRNVGEILELSYVYNAPQLQCYCQQFICLNLPSVLEGRTLDVCSNDVVDRLTDHYRQTVQAMSHRVITPFYNTPDFSQLDTSFTLVTPLADNGMPNDSAASQRVKQRKKSRGAKSRSVSESKETLAGGDRQRLESVCSIVSVDEDYNVEDPLSSPNDSFHDDDLPQKQEDIRSLAGVLNDSAHGQEVKNQESLQQPPPAQGYYSQPSKDPLPQSLHIQGSYSQWGAVSPQSPPSSGIISLRDIMDEEQHQIVKAKRLPRIKKPFQKVQLSPQNHNHGNQTNCNREDAAAVSTGNMQQPWTGGLTKVVSSFRDLMLEEEKCSQPLTPAKHHTRLTQRSTPGKAVERKISWDVTTSNTRPSDPATSNPWSGAGELQQGSKPVPVTSFNEIVLDEIESHAELTKISKKPLTAIQVEEQAMQELLLHYNSMHSYDELITVERVQRRNIARPLWTKHPVTHGGAI</sequence>
<dbReference type="Gene3D" id="1.25.40.20">
    <property type="entry name" value="Ankyrin repeat-containing domain"/>
    <property type="match status" value="1"/>
</dbReference>
<dbReference type="RefSeq" id="XP_014665632.1">
    <property type="nucleotide sequence ID" value="XM_014810146.1"/>
</dbReference>
<keyword evidence="2" id="KW-0040">ANK repeat</keyword>
<organism evidence="6 7">
    <name type="scientific">Priapulus caudatus</name>
    <name type="common">Priapulid worm</name>
    <dbReference type="NCBI Taxonomy" id="37621"/>
    <lineage>
        <taxon>Eukaryota</taxon>
        <taxon>Metazoa</taxon>
        <taxon>Ecdysozoa</taxon>
        <taxon>Scalidophora</taxon>
        <taxon>Priapulida</taxon>
        <taxon>Priapulimorpha</taxon>
        <taxon>Priapulimorphida</taxon>
        <taxon>Priapulidae</taxon>
        <taxon>Priapulus</taxon>
    </lineage>
</organism>
<dbReference type="InterPro" id="IPR036770">
    <property type="entry name" value="Ankyrin_rpt-contain_sf"/>
</dbReference>